<dbReference type="Pfam" id="PF07715">
    <property type="entry name" value="Plug"/>
    <property type="match status" value="1"/>
</dbReference>
<keyword evidence="7 8" id="KW-0998">Cell outer membrane</keyword>
<dbReference type="Gene3D" id="2.170.130.10">
    <property type="entry name" value="TonB-dependent receptor, plug domain"/>
    <property type="match status" value="1"/>
</dbReference>
<evidence type="ECO:0000256" key="2">
    <source>
        <dbReference type="ARBA" id="ARBA00022448"/>
    </source>
</evidence>
<dbReference type="EMBL" id="FQUO01000018">
    <property type="protein sequence ID" value="SHG11755.1"/>
    <property type="molecule type" value="Genomic_DNA"/>
</dbReference>
<keyword evidence="5 9" id="KW-0798">TonB box</keyword>
<comment type="similarity">
    <text evidence="8 9">Belongs to the TonB-dependent receptor family.</text>
</comment>
<evidence type="ECO:0000259" key="11">
    <source>
        <dbReference type="Pfam" id="PF00593"/>
    </source>
</evidence>
<evidence type="ECO:0000256" key="3">
    <source>
        <dbReference type="ARBA" id="ARBA00022452"/>
    </source>
</evidence>
<sequence>MDERRLFRALVLPAIGLLLSLQVFAQTRTITGRVTDATGKGVAGVTVSVNGTSAATTDENGAYTISAANGASLVFSSVGFERRELTVGEQTNVSVTLQTATANLGEVVVVGYGTQRRRDLTGSITTVTSKDFQKGVIPTPEQLIAGKVAGVQITSNGGAPGAGSTIRIRGGASLNASNDPLIVVDGVPLTAGGINGAANPLALINPNDIESMNVLKDASATAIYGSRASNGVIIITTKKGTSGKPQVSFNTQLSASENTRRVEVLNADQFRELVNARGNADQKALLGTANTNWQDQIYRTAFSQDNNLSVRGSLGRMPYRASVGFLNQDGVLKTGNMKRTSGSLSLSPRFFDEHLRVDINLKGAVTNNQFADQAAIGNAVTFDPTQPVTNGGKRYGGYFEWLLPGSGLPNLNAPRNPVGLLNQRDDKSTVQRSIGNAQFDYKFHFLPELRANVNLGYDISEGRGTVFVPDSAAAQYNRKGQNTEYKRGYVNTLFEAYLNYVKDLKNIDSRIDVMAGYSYQDFLTKYYNYADFNARGEKIPGSDPIFATDEPRYTLLSYYGRLNYGYKGRYLLTATVRRDGSSRFAEANRWGVFPSLALAWNVKDEAFLRNVAALSNLKFRVSYGVTGQQEGINYYDYISYYNLSGNTARYQLGNTFYNMYRPGGYYANRKWEETTTWNAGLDYGFLGNRISGTLDVYYRETNDLLNEISQSAGTNFSNRIVANVGSMINKGIEFTLNTTPVRTKEWSWDLNYNITLNKNEISQLTMAPSPSYVGNEYGGVAGGTGNTIQINSVNYPRGAFYTYQQVYNEAGKPIENLFVDRNKDGVINNSDRYQYKQADPQVFMGLSSNVGYRKWNAGFIARANFGNYVYNNLYSNLGRFSTVGGLPNILNNASVNILESGFTGGNVNQLLSDYYIQNASFLRMDNINLGYNVGKVLRTANLRLSATVMNAFVITKYKGLDPEISGGIDNNFYPRPRTYVLGVNLDF</sequence>
<organism evidence="13 14">
    <name type="scientific">Cnuella takakiae</name>
    <dbReference type="NCBI Taxonomy" id="1302690"/>
    <lineage>
        <taxon>Bacteria</taxon>
        <taxon>Pseudomonadati</taxon>
        <taxon>Bacteroidota</taxon>
        <taxon>Chitinophagia</taxon>
        <taxon>Chitinophagales</taxon>
        <taxon>Chitinophagaceae</taxon>
        <taxon>Cnuella</taxon>
    </lineage>
</organism>
<dbReference type="InterPro" id="IPR008969">
    <property type="entry name" value="CarboxyPept-like_regulatory"/>
</dbReference>
<dbReference type="Gene3D" id="2.60.40.1120">
    <property type="entry name" value="Carboxypeptidase-like, regulatory domain"/>
    <property type="match status" value="1"/>
</dbReference>
<dbReference type="OrthoDB" id="9768177at2"/>
<keyword evidence="14" id="KW-1185">Reference proteome</keyword>
<dbReference type="Pfam" id="PF13715">
    <property type="entry name" value="CarbopepD_reg_2"/>
    <property type="match status" value="1"/>
</dbReference>
<dbReference type="NCBIfam" id="TIGR04057">
    <property type="entry name" value="SusC_RagA_signa"/>
    <property type="match status" value="1"/>
</dbReference>
<dbReference type="Pfam" id="PF00593">
    <property type="entry name" value="TonB_dep_Rec_b-barrel"/>
    <property type="match status" value="1"/>
</dbReference>
<dbReference type="AlphaFoldDB" id="A0A1M5H767"/>
<protein>
    <submittedName>
        <fullName evidence="13">Iron complex outermembrane recepter protein</fullName>
    </submittedName>
</protein>
<dbReference type="SUPFAM" id="SSF49464">
    <property type="entry name" value="Carboxypeptidase regulatory domain-like"/>
    <property type="match status" value="1"/>
</dbReference>
<dbReference type="Gene3D" id="2.40.170.20">
    <property type="entry name" value="TonB-dependent receptor, beta-barrel domain"/>
    <property type="match status" value="1"/>
</dbReference>
<evidence type="ECO:0000256" key="6">
    <source>
        <dbReference type="ARBA" id="ARBA00023136"/>
    </source>
</evidence>
<keyword evidence="10" id="KW-0732">Signal</keyword>
<dbReference type="PROSITE" id="PS52016">
    <property type="entry name" value="TONB_DEPENDENT_REC_3"/>
    <property type="match status" value="1"/>
</dbReference>
<dbReference type="InterPro" id="IPR000531">
    <property type="entry name" value="Beta-barrel_TonB"/>
</dbReference>
<evidence type="ECO:0000313" key="14">
    <source>
        <dbReference type="Proteomes" id="UP000184368"/>
    </source>
</evidence>
<dbReference type="InterPro" id="IPR037066">
    <property type="entry name" value="Plug_dom_sf"/>
</dbReference>
<gene>
    <name evidence="13" type="ORF">SAMN05444008_11858</name>
</gene>
<keyword evidence="3 8" id="KW-1134">Transmembrane beta strand</keyword>
<evidence type="ECO:0000256" key="7">
    <source>
        <dbReference type="ARBA" id="ARBA00023237"/>
    </source>
</evidence>
<keyword evidence="4 8" id="KW-0812">Transmembrane</keyword>
<evidence type="ECO:0000256" key="5">
    <source>
        <dbReference type="ARBA" id="ARBA00023077"/>
    </source>
</evidence>
<evidence type="ECO:0000256" key="4">
    <source>
        <dbReference type="ARBA" id="ARBA00022692"/>
    </source>
</evidence>
<feature type="domain" description="TonB-dependent receptor plug" evidence="12">
    <location>
        <begin position="117"/>
        <end position="232"/>
    </location>
</feature>
<keyword evidence="2 8" id="KW-0813">Transport</keyword>
<feature type="domain" description="TonB-dependent receptor-like beta-barrel" evidence="11">
    <location>
        <begin position="380"/>
        <end position="812"/>
    </location>
</feature>
<dbReference type="InterPro" id="IPR036942">
    <property type="entry name" value="Beta-barrel_TonB_sf"/>
</dbReference>
<dbReference type="InterPro" id="IPR039426">
    <property type="entry name" value="TonB-dep_rcpt-like"/>
</dbReference>
<dbReference type="InterPro" id="IPR023997">
    <property type="entry name" value="TonB-dep_OMP_SusC/RagA_CS"/>
</dbReference>
<dbReference type="InterPro" id="IPR012910">
    <property type="entry name" value="Plug_dom"/>
</dbReference>
<evidence type="ECO:0000256" key="10">
    <source>
        <dbReference type="SAM" id="SignalP"/>
    </source>
</evidence>
<accession>A0A1M5H767</accession>
<feature type="signal peptide" evidence="10">
    <location>
        <begin position="1"/>
        <end position="25"/>
    </location>
</feature>
<reference evidence="13 14" key="1">
    <citation type="submission" date="2016-11" db="EMBL/GenBank/DDBJ databases">
        <authorList>
            <person name="Jaros S."/>
            <person name="Januszkiewicz K."/>
            <person name="Wedrychowicz H."/>
        </authorList>
    </citation>
    <scope>NUCLEOTIDE SEQUENCE [LARGE SCALE GENOMIC DNA]</scope>
    <source>
        <strain evidence="13 14">DSM 26897</strain>
    </source>
</reference>
<evidence type="ECO:0000256" key="9">
    <source>
        <dbReference type="RuleBase" id="RU003357"/>
    </source>
</evidence>
<keyword evidence="6 8" id="KW-0472">Membrane</keyword>
<dbReference type="GO" id="GO:0009279">
    <property type="term" value="C:cell outer membrane"/>
    <property type="evidence" value="ECO:0007669"/>
    <property type="project" value="UniProtKB-SubCell"/>
</dbReference>
<dbReference type="STRING" id="1302690.BUE76_03605"/>
<proteinExistence type="inferred from homology"/>
<comment type="subcellular location">
    <subcellularLocation>
        <location evidence="1 8">Cell outer membrane</location>
        <topology evidence="1 8">Multi-pass membrane protein</topology>
    </subcellularLocation>
</comment>
<feature type="chain" id="PRO_5012160573" evidence="10">
    <location>
        <begin position="26"/>
        <end position="987"/>
    </location>
</feature>
<evidence type="ECO:0000313" key="13">
    <source>
        <dbReference type="EMBL" id="SHG11755.1"/>
    </source>
</evidence>
<evidence type="ECO:0000259" key="12">
    <source>
        <dbReference type="Pfam" id="PF07715"/>
    </source>
</evidence>
<dbReference type="RefSeq" id="WP_073047034.1">
    <property type="nucleotide sequence ID" value="NZ_FQUO01000018.1"/>
</dbReference>
<dbReference type="NCBIfam" id="TIGR04056">
    <property type="entry name" value="OMP_RagA_SusC"/>
    <property type="match status" value="1"/>
</dbReference>
<evidence type="ECO:0000256" key="8">
    <source>
        <dbReference type="PROSITE-ProRule" id="PRU01360"/>
    </source>
</evidence>
<dbReference type="FunFam" id="2.170.130.10:FF:000008">
    <property type="entry name" value="SusC/RagA family TonB-linked outer membrane protein"/>
    <property type="match status" value="1"/>
</dbReference>
<dbReference type="InterPro" id="IPR023996">
    <property type="entry name" value="TonB-dep_OMP_SusC/RagA"/>
</dbReference>
<evidence type="ECO:0000256" key="1">
    <source>
        <dbReference type="ARBA" id="ARBA00004571"/>
    </source>
</evidence>
<dbReference type="Proteomes" id="UP000184368">
    <property type="component" value="Unassembled WGS sequence"/>
</dbReference>
<name>A0A1M5H767_9BACT</name>
<dbReference type="SUPFAM" id="SSF56935">
    <property type="entry name" value="Porins"/>
    <property type="match status" value="1"/>
</dbReference>